<dbReference type="STRING" id="1314674.A0A0D7BDY8"/>
<dbReference type="EMBL" id="KN880497">
    <property type="protein sequence ID" value="KIY68747.1"/>
    <property type="molecule type" value="Genomic_DNA"/>
</dbReference>
<evidence type="ECO:0000313" key="2">
    <source>
        <dbReference type="EMBL" id="KIY68747.1"/>
    </source>
</evidence>
<gene>
    <name evidence="2" type="ORF">CYLTODRAFT_252393</name>
</gene>
<dbReference type="PANTHER" id="PTHR38695">
    <property type="entry name" value="AMINO ACID PERMEASE_ SLC12A DOMAIN-CONTAINING PROTEIN"/>
    <property type="match status" value="1"/>
</dbReference>
<organism evidence="2 3">
    <name type="scientific">Cylindrobasidium torrendii FP15055 ss-10</name>
    <dbReference type="NCBI Taxonomy" id="1314674"/>
    <lineage>
        <taxon>Eukaryota</taxon>
        <taxon>Fungi</taxon>
        <taxon>Dikarya</taxon>
        <taxon>Basidiomycota</taxon>
        <taxon>Agaricomycotina</taxon>
        <taxon>Agaricomycetes</taxon>
        <taxon>Agaricomycetidae</taxon>
        <taxon>Agaricales</taxon>
        <taxon>Marasmiineae</taxon>
        <taxon>Physalacriaceae</taxon>
        <taxon>Cylindrobasidium</taxon>
    </lineage>
</organism>
<evidence type="ECO:0000259" key="1">
    <source>
        <dbReference type="Pfam" id="PF17648"/>
    </source>
</evidence>
<dbReference type="InterPro" id="IPR040841">
    <property type="entry name" value="Luciferase_dom"/>
</dbReference>
<dbReference type="PANTHER" id="PTHR38695:SF1">
    <property type="entry name" value="AMINO ACID PERMEASE_ SLC12A DOMAIN-CONTAINING PROTEIN"/>
    <property type="match status" value="1"/>
</dbReference>
<dbReference type="InterPro" id="IPR048273">
    <property type="entry name" value="Luciferase"/>
</dbReference>
<proteinExistence type="predicted"/>
<reference evidence="2 3" key="1">
    <citation type="journal article" date="2015" name="Fungal Genet. Biol.">
        <title>Evolution of novel wood decay mechanisms in Agaricales revealed by the genome sequences of Fistulina hepatica and Cylindrobasidium torrendii.</title>
        <authorList>
            <person name="Floudas D."/>
            <person name="Held B.W."/>
            <person name="Riley R."/>
            <person name="Nagy L.G."/>
            <person name="Koehler G."/>
            <person name="Ransdell A.S."/>
            <person name="Younus H."/>
            <person name="Chow J."/>
            <person name="Chiniquy J."/>
            <person name="Lipzen A."/>
            <person name="Tritt A."/>
            <person name="Sun H."/>
            <person name="Haridas S."/>
            <person name="LaButti K."/>
            <person name="Ohm R.A."/>
            <person name="Kues U."/>
            <person name="Blanchette R.A."/>
            <person name="Grigoriev I.V."/>
            <person name="Minto R.E."/>
            <person name="Hibbett D.S."/>
        </authorList>
    </citation>
    <scope>NUCLEOTIDE SEQUENCE [LARGE SCALE GENOMIC DNA]</scope>
    <source>
        <strain evidence="2 3">FP15055 ss-10</strain>
    </source>
</reference>
<keyword evidence="3" id="KW-1185">Reference proteome</keyword>
<dbReference type="Proteomes" id="UP000054007">
    <property type="component" value="Unassembled WGS sequence"/>
</dbReference>
<protein>
    <recommendedName>
        <fullName evidence="1">Luciferase domain-containing protein</fullName>
    </recommendedName>
</protein>
<feature type="domain" description="Luciferase" evidence="1">
    <location>
        <begin position="163"/>
        <end position="233"/>
    </location>
</feature>
<dbReference type="Pfam" id="PF17648">
    <property type="entry name" value="Luciferase"/>
    <property type="match status" value="1"/>
</dbReference>
<sequence>MSHFAALVARHPRAIIATGLVGLSLEWAVDNYRKYLSLGEGGFPYNPLGWFMATLATAFSRETLSITEYESDFSSAVYLDASKIPERRGSRPTLGWHAIPHRQVDRLPSPDIREKLVATFNQLALANATFVQLDTSPHERDHQGMLLSSSVTEPHHVAVRAWREIGHIHPSDSSMHWVLSPADCALVVAKGWGERHPLSGVSRHCPLPKEYLMIYAPRDEEELSVCEQIMVASMQYMSGTREVSRLSTADEAKDGFSYIE</sequence>
<accession>A0A0D7BDY8</accession>
<dbReference type="OrthoDB" id="5358398at2759"/>
<name>A0A0D7BDY8_9AGAR</name>
<evidence type="ECO:0000313" key="3">
    <source>
        <dbReference type="Proteomes" id="UP000054007"/>
    </source>
</evidence>
<dbReference type="AlphaFoldDB" id="A0A0D7BDY8"/>